<dbReference type="PANTHER" id="PTHR14269">
    <property type="entry name" value="CDP-DIACYLGLYCEROL--GLYCEROL-3-PHOSPHATE 3-PHOSPHATIDYLTRANSFERASE-RELATED"/>
    <property type="match status" value="1"/>
</dbReference>
<evidence type="ECO:0000256" key="14">
    <source>
        <dbReference type="ARBA" id="ARBA00023264"/>
    </source>
</evidence>
<keyword evidence="12 18" id="KW-0472">Membrane</keyword>
<keyword evidence="10 18" id="KW-1133">Transmembrane helix</keyword>
<keyword evidence="8 17" id="KW-0808">Transferase</keyword>
<comment type="pathway">
    <text evidence="2">Phospholipid metabolism; phosphatidylglycerol biosynthesis; phosphatidylglycerol from CDP-diacylglycerol: step 1/2.</text>
</comment>
<evidence type="ECO:0000256" key="3">
    <source>
        <dbReference type="ARBA" id="ARBA00005189"/>
    </source>
</evidence>
<evidence type="ECO:0000256" key="4">
    <source>
        <dbReference type="ARBA" id="ARBA00010441"/>
    </source>
</evidence>
<dbReference type="GO" id="GO:0008444">
    <property type="term" value="F:CDP-diacylglycerol-glycerol-3-phosphate 3-phosphatidyltransferase activity"/>
    <property type="evidence" value="ECO:0007669"/>
    <property type="project" value="UniProtKB-EC"/>
</dbReference>
<feature type="transmembrane region" description="Helical" evidence="18">
    <location>
        <begin position="130"/>
        <end position="149"/>
    </location>
</feature>
<keyword evidence="13" id="KW-0594">Phospholipid biosynthesis</keyword>
<dbReference type="InterPro" id="IPR004570">
    <property type="entry name" value="Phosphatidylglycerol_P_synth"/>
</dbReference>
<evidence type="ECO:0000256" key="16">
    <source>
        <dbReference type="NCBIfam" id="TIGR00560"/>
    </source>
</evidence>
<evidence type="ECO:0000256" key="2">
    <source>
        <dbReference type="ARBA" id="ARBA00005042"/>
    </source>
</evidence>
<evidence type="ECO:0000256" key="5">
    <source>
        <dbReference type="ARBA" id="ARBA00013170"/>
    </source>
</evidence>
<dbReference type="InterPro" id="IPR050324">
    <property type="entry name" value="CDP-alcohol_PTase-I"/>
</dbReference>
<organism evidence="19 20">
    <name type="scientific">Hyphococcus lacteus</name>
    <dbReference type="NCBI Taxonomy" id="3143536"/>
    <lineage>
        <taxon>Bacteria</taxon>
        <taxon>Pseudomonadati</taxon>
        <taxon>Pseudomonadota</taxon>
        <taxon>Alphaproteobacteria</taxon>
        <taxon>Parvularculales</taxon>
        <taxon>Parvularculaceae</taxon>
        <taxon>Hyphococcus</taxon>
    </lineage>
</organism>
<evidence type="ECO:0000256" key="1">
    <source>
        <dbReference type="ARBA" id="ARBA00004141"/>
    </source>
</evidence>
<comment type="pathway">
    <text evidence="3">Lipid metabolism.</text>
</comment>
<evidence type="ECO:0000256" key="10">
    <source>
        <dbReference type="ARBA" id="ARBA00022989"/>
    </source>
</evidence>
<comment type="catalytic activity">
    <reaction evidence="15">
        <text>a CDP-1,2-diacyl-sn-glycerol + sn-glycerol 3-phosphate = a 1,2-diacyl-sn-glycero-3-phospho-(1'-sn-glycero-3'-phosphate) + CMP + H(+)</text>
        <dbReference type="Rhea" id="RHEA:12593"/>
        <dbReference type="ChEBI" id="CHEBI:15378"/>
        <dbReference type="ChEBI" id="CHEBI:57597"/>
        <dbReference type="ChEBI" id="CHEBI:58332"/>
        <dbReference type="ChEBI" id="CHEBI:60110"/>
        <dbReference type="ChEBI" id="CHEBI:60377"/>
        <dbReference type="EC" id="2.7.8.5"/>
    </reaction>
</comment>
<keyword evidence="20" id="KW-1185">Reference proteome</keyword>
<keyword evidence="9 18" id="KW-0812">Transmembrane</keyword>
<accession>A0ABV3Z8X3</accession>
<evidence type="ECO:0000256" key="12">
    <source>
        <dbReference type="ARBA" id="ARBA00023136"/>
    </source>
</evidence>
<dbReference type="RefSeq" id="WP_369314677.1">
    <property type="nucleotide sequence ID" value="NZ_JBEHZE010000002.1"/>
</dbReference>
<dbReference type="Pfam" id="PF01066">
    <property type="entry name" value="CDP-OH_P_transf"/>
    <property type="match status" value="1"/>
</dbReference>
<evidence type="ECO:0000256" key="7">
    <source>
        <dbReference type="ARBA" id="ARBA00022516"/>
    </source>
</evidence>
<sequence>MANLITMARMALIIPFIFAFLANAPWNMTVALGIFVVASLTDFLDGYVARARGETSALGAALDPLADKLLIAAAFILLVRNGVIMGFGVVAVIIIILRELFVSGMREALGAANQTLPVTMIAKWKTTAQLVAAGLLIAAAPTGIMGESLRPAASAALWIAAMLTLWTGTEYGIRAFKMLGARPS</sequence>
<proteinExistence type="inferred from homology"/>
<dbReference type="InterPro" id="IPR000462">
    <property type="entry name" value="CDP-OH_P_trans"/>
</dbReference>
<protein>
    <recommendedName>
        <fullName evidence="6 16">CDP-diacylglycerol--glycerol-3-phosphate 3-phosphatidyltransferase</fullName>
        <ecNumber evidence="5 16">2.7.8.5</ecNumber>
    </recommendedName>
</protein>
<dbReference type="InterPro" id="IPR043130">
    <property type="entry name" value="CDP-OH_PTrfase_TM_dom"/>
</dbReference>
<dbReference type="NCBIfam" id="TIGR00560">
    <property type="entry name" value="pgsA"/>
    <property type="match status" value="1"/>
</dbReference>
<evidence type="ECO:0000256" key="17">
    <source>
        <dbReference type="RuleBase" id="RU003750"/>
    </source>
</evidence>
<dbReference type="InterPro" id="IPR048254">
    <property type="entry name" value="CDP_ALCOHOL_P_TRANSF_CS"/>
</dbReference>
<evidence type="ECO:0000256" key="8">
    <source>
        <dbReference type="ARBA" id="ARBA00022679"/>
    </source>
</evidence>
<evidence type="ECO:0000256" key="13">
    <source>
        <dbReference type="ARBA" id="ARBA00023209"/>
    </source>
</evidence>
<dbReference type="EC" id="2.7.8.5" evidence="5 16"/>
<feature type="transmembrane region" description="Helical" evidence="18">
    <location>
        <begin position="69"/>
        <end position="97"/>
    </location>
</feature>
<reference evidence="19 20" key="1">
    <citation type="submission" date="2024-05" db="EMBL/GenBank/DDBJ databases">
        <title>Three bacterial strains, DH-69, EH-24, and ECK-19 isolated from coastal sediments.</title>
        <authorList>
            <person name="Ye Y.-Q."/>
            <person name="Du Z.-J."/>
        </authorList>
    </citation>
    <scope>NUCLEOTIDE SEQUENCE [LARGE SCALE GENOMIC DNA]</scope>
    <source>
        <strain evidence="19 20">ECK-19</strain>
    </source>
</reference>
<keyword evidence="14" id="KW-1208">Phospholipid metabolism</keyword>
<dbReference type="Gene3D" id="1.20.120.1760">
    <property type="match status" value="1"/>
</dbReference>
<comment type="subcellular location">
    <subcellularLocation>
        <location evidence="1">Membrane</location>
        <topology evidence="1">Multi-pass membrane protein</topology>
    </subcellularLocation>
</comment>
<keyword evidence="11" id="KW-0443">Lipid metabolism</keyword>
<feature type="transmembrane region" description="Helical" evidence="18">
    <location>
        <begin position="155"/>
        <end position="173"/>
    </location>
</feature>
<gene>
    <name evidence="19" type="primary">pgsA</name>
    <name evidence="19" type="ORF">ABFZ84_13850</name>
</gene>
<evidence type="ECO:0000313" key="20">
    <source>
        <dbReference type="Proteomes" id="UP001560685"/>
    </source>
</evidence>
<evidence type="ECO:0000313" key="19">
    <source>
        <dbReference type="EMBL" id="MEX6634632.1"/>
    </source>
</evidence>
<dbReference type="Proteomes" id="UP001560685">
    <property type="component" value="Unassembled WGS sequence"/>
</dbReference>
<evidence type="ECO:0000256" key="15">
    <source>
        <dbReference type="ARBA" id="ARBA00048586"/>
    </source>
</evidence>
<comment type="similarity">
    <text evidence="4 17">Belongs to the CDP-alcohol phosphatidyltransferase class-I family.</text>
</comment>
<keyword evidence="7" id="KW-0444">Lipid biosynthesis</keyword>
<dbReference type="PROSITE" id="PS00379">
    <property type="entry name" value="CDP_ALCOHOL_P_TRANSF"/>
    <property type="match status" value="1"/>
</dbReference>
<evidence type="ECO:0000256" key="18">
    <source>
        <dbReference type="SAM" id="Phobius"/>
    </source>
</evidence>
<dbReference type="PANTHER" id="PTHR14269:SF62">
    <property type="entry name" value="CDP-DIACYLGLYCEROL--GLYCEROL-3-PHOSPHATE 3-PHOSPHATIDYLTRANSFERASE 1, CHLOROPLASTIC"/>
    <property type="match status" value="1"/>
</dbReference>
<name>A0ABV3Z8X3_9PROT</name>
<evidence type="ECO:0000256" key="11">
    <source>
        <dbReference type="ARBA" id="ARBA00023098"/>
    </source>
</evidence>
<dbReference type="PIRSF" id="PIRSF000847">
    <property type="entry name" value="Phos_ph_gly_syn"/>
    <property type="match status" value="1"/>
</dbReference>
<evidence type="ECO:0000256" key="6">
    <source>
        <dbReference type="ARBA" id="ARBA00014944"/>
    </source>
</evidence>
<evidence type="ECO:0000256" key="9">
    <source>
        <dbReference type="ARBA" id="ARBA00022692"/>
    </source>
</evidence>
<comment type="caution">
    <text evidence="19">The sequence shown here is derived from an EMBL/GenBank/DDBJ whole genome shotgun (WGS) entry which is preliminary data.</text>
</comment>
<dbReference type="EMBL" id="JBEHZE010000002">
    <property type="protein sequence ID" value="MEX6634632.1"/>
    <property type="molecule type" value="Genomic_DNA"/>
</dbReference>